<proteinExistence type="predicted"/>
<keyword evidence="1" id="KW-0175">Coiled coil</keyword>
<name>A0A485NAL0_LYNPA</name>
<accession>A0A485NAL0</accession>
<dbReference type="EMBL" id="CAAGRJ010014531">
    <property type="protein sequence ID" value="VFV30601.1"/>
    <property type="molecule type" value="Genomic_DNA"/>
</dbReference>
<protein>
    <submittedName>
        <fullName evidence="2">Uncharacterized protein</fullName>
    </submittedName>
</protein>
<gene>
    <name evidence="2" type="ORF">LYPA_23C013117</name>
</gene>
<dbReference type="Gene3D" id="3.30.70.1820">
    <property type="entry name" value="L1 transposable element, RRM domain"/>
    <property type="match status" value="1"/>
</dbReference>
<evidence type="ECO:0000313" key="2">
    <source>
        <dbReference type="EMBL" id="VFV30601.1"/>
    </source>
</evidence>
<dbReference type="PANTHER" id="PTHR11505">
    <property type="entry name" value="L1 TRANSPOSABLE ELEMENT-RELATED"/>
    <property type="match status" value="1"/>
</dbReference>
<dbReference type="Proteomes" id="UP000386466">
    <property type="component" value="Unassembled WGS sequence"/>
</dbReference>
<evidence type="ECO:0000256" key="1">
    <source>
        <dbReference type="SAM" id="Coils"/>
    </source>
</evidence>
<sequence length="107" mass="12940">MDEHSKFNRWNENIRKYQTEVTTELKNILKGFNSRMDKVEAQLNELEDKAMENTQNREFFFLICVPEEERRKGPEKLFEEIMAENFPNLVKEADIQVKEAPREFQIR</sequence>
<reference evidence="2 3" key="1">
    <citation type="submission" date="2019-01" db="EMBL/GenBank/DDBJ databases">
        <authorList>
            <person name="Alioto T."/>
            <person name="Alioto T."/>
        </authorList>
    </citation>
    <scope>NUCLEOTIDE SEQUENCE [LARGE SCALE GENOMIC DNA]</scope>
</reference>
<keyword evidence="3" id="KW-1185">Reference proteome</keyword>
<evidence type="ECO:0000313" key="3">
    <source>
        <dbReference type="Proteomes" id="UP000386466"/>
    </source>
</evidence>
<organism evidence="2 3">
    <name type="scientific">Lynx pardinus</name>
    <name type="common">Iberian lynx</name>
    <name type="synonym">Felis pardina</name>
    <dbReference type="NCBI Taxonomy" id="191816"/>
    <lineage>
        <taxon>Eukaryota</taxon>
        <taxon>Metazoa</taxon>
        <taxon>Chordata</taxon>
        <taxon>Craniata</taxon>
        <taxon>Vertebrata</taxon>
        <taxon>Euteleostomi</taxon>
        <taxon>Mammalia</taxon>
        <taxon>Eutheria</taxon>
        <taxon>Laurasiatheria</taxon>
        <taxon>Carnivora</taxon>
        <taxon>Feliformia</taxon>
        <taxon>Felidae</taxon>
        <taxon>Felinae</taxon>
        <taxon>Lynx</taxon>
    </lineage>
</organism>
<dbReference type="InterPro" id="IPR004244">
    <property type="entry name" value="Transposase_22"/>
</dbReference>
<feature type="coiled-coil region" evidence="1">
    <location>
        <begin position="29"/>
        <end position="56"/>
    </location>
</feature>
<dbReference type="AlphaFoldDB" id="A0A485NAL0"/>